<evidence type="ECO:0000256" key="8">
    <source>
        <dbReference type="PIRNR" id="PIRNR005096"/>
    </source>
</evidence>
<dbReference type="PANTHER" id="PTHR10091:SF0">
    <property type="entry name" value="GALACTOSE MUTAROTASE"/>
    <property type="match status" value="1"/>
</dbReference>
<evidence type="ECO:0000256" key="3">
    <source>
        <dbReference type="ARBA" id="ARBA00006206"/>
    </source>
</evidence>
<dbReference type="InterPro" id="IPR047215">
    <property type="entry name" value="Galactose_mutarotase-like"/>
</dbReference>
<evidence type="ECO:0000256" key="4">
    <source>
        <dbReference type="ARBA" id="ARBA00011245"/>
    </source>
</evidence>
<reference evidence="10" key="1">
    <citation type="journal article" date="2019" name="Int. J. Syst. Evol. Microbiol.">
        <title>The Global Catalogue of Microorganisms (GCM) 10K type strain sequencing project: providing services to taxonomists for standard genome sequencing and annotation.</title>
        <authorList>
            <consortium name="The Broad Institute Genomics Platform"/>
            <consortium name="The Broad Institute Genome Sequencing Center for Infectious Disease"/>
            <person name="Wu L."/>
            <person name="Ma J."/>
        </authorList>
    </citation>
    <scope>NUCLEOTIDE SEQUENCE [LARGE SCALE GENOMIC DNA]</scope>
    <source>
        <strain evidence="10">JCM 3389</strain>
    </source>
</reference>
<evidence type="ECO:0000313" key="9">
    <source>
        <dbReference type="EMBL" id="MFD2101537.1"/>
    </source>
</evidence>
<dbReference type="NCBIfam" id="NF008277">
    <property type="entry name" value="PRK11055.1"/>
    <property type="match status" value="1"/>
</dbReference>
<dbReference type="Proteomes" id="UP001597342">
    <property type="component" value="Unassembled WGS sequence"/>
</dbReference>
<keyword evidence="6 8" id="KW-0413">Isomerase</keyword>
<comment type="pathway">
    <text evidence="2 8">Carbohydrate metabolism; hexose metabolism.</text>
</comment>
<evidence type="ECO:0000256" key="5">
    <source>
        <dbReference type="ARBA" id="ARBA00022837"/>
    </source>
</evidence>
<name>A0ABW4Y2Q1_9FLAO</name>
<dbReference type="EMBL" id="JBHUHU010000005">
    <property type="protein sequence ID" value="MFD2101537.1"/>
    <property type="molecule type" value="Genomic_DNA"/>
</dbReference>
<dbReference type="InterPro" id="IPR008183">
    <property type="entry name" value="Aldose_1/G6P_1-epimerase"/>
</dbReference>
<evidence type="ECO:0000256" key="7">
    <source>
        <dbReference type="ARBA" id="ARBA00023277"/>
    </source>
</evidence>
<gene>
    <name evidence="9" type="ORF">ACFSJE_17235</name>
</gene>
<dbReference type="Gene3D" id="2.70.98.10">
    <property type="match status" value="1"/>
</dbReference>
<proteinExistence type="inferred from homology"/>
<evidence type="ECO:0000256" key="6">
    <source>
        <dbReference type="ARBA" id="ARBA00023235"/>
    </source>
</evidence>
<keyword evidence="5" id="KW-0106">Calcium</keyword>
<dbReference type="PANTHER" id="PTHR10091">
    <property type="entry name" value="ALDOSE-1-EPIMERASE"/>
    <property type="match status" value="1"/>
</dbReference>
<protein>
    <recommendedName>
        <fullName evidence="8">Aldose 1-epimerase</fullName>
        <ecNumber evidence="8">5.1.3.3</ecNumber>
    </recommendedName>
</protein>
<comment type="cofactor">
    <cofactor evidence="1">
        <name>Ca(2+)</name>
        <dbReference type="ChEBI" id="CHEBI:29108"/>
    </cofactor>
</comment>
<dbReference type="GO" id="GO:0016853">
    <property type="term" value="F:isomerase activity"/>
    <property type="evidence" value="ECO:0007669"/>
    <property type="project" value="UniProtKB-KW"/>
</dbReference>
<dbReference type="CDD" id="cd09019">
    <property type="entry name" value="galactose_mutarotase_like"/>
    <property type="match status" value="1"/>
</dbReference>
<keyword evidence="10" id="KW-1185">Reference proteome</keyword>
<dbReference type="RefSeq" id="WP_379832113.1">
    <property type="nucleotide sequence ID" value="NZ_JBHUHU010000005.1"/>
</dbReference>
<dbReference type="SUPFAM" id="SSF74650">
    <property type="entry name" value="Galactose mutarotase-like"/>
    <property type="match status" value="1"/>
</dbReference>
<comment type="subunit">
    <text evidence="4">Monomer.</text>
</comment>
<comment type="catalytic activity">
    <reaction evidence="8">
        <text>alpha-D-glucose = beta-D-glucose</text>
        <dbReference type="Rhea" id="RHEA:10264"/>
        <dbReference type="ChEBI" id="CHEBI:15903"/>
        <dbReference type="ChEBI" id="CHEBI:17925"/>
        <dbReference type="EC" id="5.1.3.3"/>
    </reaction>
</comment>
<dbReference type="PIRSF" id="PIRSF005096">
    <property type="entry name" value="GALM"/>
    <property type="match status" value="1"/>
</dbReference>
<evidence type="ECO:0000256" key="2">
    <source>
        <dbReference type="ARBA" id="ARBA00005028"/>
    </source>
</evidence>
<dbReference type="InterPro" id="IPR015443">
    <property type="entry name" value="Aldose_1-epimerase"/>
</dbReference>
<dbReference type="EC" id="5.1.3.3" evidence="8"/>
<dbReference type="InterPro" id="IPR014718">
    <property type="entry name" value="GH-type_carb-bd"/>
</dbReference>
<comment type="similarity">
    <text evidence="3 8">Belongs to the aldose epimerase family.</text>
</comment>
<sequence length="395" mass="44247">MKMELQWKKSRLVNRWTKIFLCLVAINLITVKMMSQKTLDGTITLLQKADFEKEVNGKKVGLYTLSNSNGLVAEITNYGGKVVSLWVPDRLGNFEDIVLGYPTLDGFLTAKEKYFGALIGRYGNRIAKGKFTLDGKQYTLATNNDANHLHGGNHGFDDVVWEAKQLDDHTLQLSYTSVDMEEGYPGNLDVVVTYEMTEDNELKISYKATTDKPTVLNLTHHSFFNLKGAGSGSINDHLLQINAAYYTPVDSGLIPTGELATVESTPMDFQKLTSIGARVDQDDEQLKYGMGYDHNFVLNQSLEGLNFAARVVEPVSGRIMEVYTDEPGVQFYGGNFLDGTIRGKNGKSYGFRSAFCLETQHFPDSPNHPHFPSTRFDPGEEYQSLCIYKFTTLRE</sequence>
<dbReference type="InterPro" id="IPR011013">
    <property type="entry name" value="Gal_mutarotase_sf_dom"/>
</dbReference>
<dbReference type="Pfam" id="PF01263">
    <property type="entry name" value="Aldose_epim"/>
    <property type="match status" value="1"/>
</dbReference>
<keyword evidence="7 8" id="KW-0119">Carbohydrate metabolism</keyword>
<comment type="caution">
    <text evidence="9">The sequence shown here is derived from an EMBL/GenBank/DDBJ whole genome shotgun (WGS) entry which is preliminary data.</text>
</comment>
<accession>A0ABW4Y2Q1</accession>
<evidence type="ECO:0000256" key="1">
    <source>
        <dbReference type="ARBA" id="ARBA00001913"/>
    </source>
</evidence>
<organism evidence="9 10">
    <name type="scientific">Flagellimonas iocasae</name>
    <dbReference type="NCBI Taxonomy" id="2055905"/>
    <lineage>
        <taxon>Bacteria</taxon>
        <taxon>Pseudomonadati</taxon>
        <taxon>Bacteroidota</taxon>
        <taxon>Flavobacteriia</taxon>
        <taxon>Flavobacteriales</taxon>
        <taxon>Flavobacteriaceae</taxon>
        <taxon>Flagellimonas</taxon>
    </lineage>
</organism>
<evidence type="ECO:0000313" key="10">
    <source>
        <dbReference type="Proteomes" id="UP001597342"/>
    </source>
</evidence>